<feature type="non-terminal residue" evidence="1">
    <location>
        <position position="1"/>
    </location>
</feature>
<reference evidence="1" key="1">
    <citation type="submission" date="2018-05" db="EMBL/GenBank/DDBJ databases">
        <authorList>
            <person name="Lanie J.A."/>
            <person name="Ng W.-L."/>
            <person name="Kazmierczak K.M."/>
            <person name="Andrzejewski T.M."/>
            <person name="Davidsen T.M."/>
            <person name="Wayne K.J."/>
            <person name="Tettelin H."/>
            <person name="Glass J.I."/>
            <person name="Rusch D."/>
            <person name="Podicherti R."/>
            <person name="Tsui H.-C.T."/>
            <person name="Winkler M.E."/>
        </authorList>
    </citation>
    <scope>NUCLEOTIDE SEQUENCE</scope>
</reference>
<dbReference type="PANTHER" id="PTHR33973:SF4">
    <property type="entry name" value="OS07G0153300 PROTEIN"/>
    <property type="match status" value="1"/>
</dbReference>
<evidence type="ECO:0008006" key="2">
    <source>
        <dbReference type="Google" id="ProtNLM"/>
    </source>
</evidence>
<proteinExistence type="predicted"/>
<organism evidence="1">
    <name type="scientific">marine metagenome</name>
    <dbReference type="NCBI Taxonomy" id="408172"/>
    <lineage>
        <taxon>unclassified sequences</taxon>
        <taxon>metagenomes</taxon>
        <taxon>ecological metagenomes</taxon>
    </lineage>
</organism>
<dbReference type="EMBL" id="UINC01018021">
    <property type="protein sequence ID" value="SVA75300.1"/>
    <property type="molecule type" value="Genomic_DNA"/>
</dbReference>
<dbReference type="InterPro" id="IPR010775">
    <property type="entry name" value="DUF1365"/>
</dbReference>
<gene>
    <name evidence="1" type="ORF">METZ01_LOCUS128154</name>
</gene>
<evidence type="ECO:0000313" key="1">
    <source>
        <dbReference type="EMBL" id="SVA75300.1"/>
    </source>
</evidence>
<name>A0A381YEI8_9ZZZZ</name>
<protein>
    <recommendedName>
        <fullName evidence="2">DUF1365 domain-containing protein</fullName>
    </recommendedName>
</protein>
<dbReference type="Pfam" id="PF07103">
    <property type="entry name" value="DUF1365"/>
    <property type="match status" value="1"/>
</dbReference>
<accession>A0A381YEI8</accession>
<sequence length="220" mass="25858">IDITSLQTTMKPSFLWNVNKPALASFRRQDYHGDPSVSLESAVRKTLKDKTGKTFNGPIRLLTHLRYFGHCFNPVSFYYCFNETDEKVEAIMAEVTNTPWKERYAYVVDKKSQSKSKPNFSASPKKQLHVSPFWGMDHDYEMLFSLPEDSLSVHMKNFKEKEKVFDVTLSLKRRPFTNRTLLTALLRFPLLTLMVVFRIHWQAVRLYIRRAPFFTHPDKI</sequence>
<dbReference type="AlphaFoldDB" id="A0A381YEI8"/>
<dbReference type="PANTHER" id="PTHR33973">
    <property type="entry name" value="OS07G0153300 PROTEIN"/>
    <property type="match status" value="1"/>
</dbReference>